<dbReference type="AlphaFoldDB" id="A0A146KDN0"/>
<dbReference type="Pfam" id="PF12796">
    <property type="entry name" value="Ank_2"/>
    <property type="match status" value="1"/>
</dbReference>
<keyword evidence="1" id="KW-0808">Transferase</keyword>
<proteinExistence type="predicted"/>
<dbReference type="EMBL" id="GDID01002811">
    <property type="protein sequence ID" value="JAP93795.1"/>
    <property type="molecule type" value="Transcribed_RNA"/>
</dbReference>
<dbReference type="GO" id="GO:0016301">
    <property type="term" value="F:kinase activity"/>
    <property type="evidence" value="ECO:0007669"/>
    <property type="project" value="UniProtKB-KW"/>
</dbReference>
<dbReference type="InterPro" id="IPR036770">
    <property type="entry name" value="Ankyrin_rpt-contain_sf"/>
</dbReference>
<keyword evidence="1" id="KW-0418">Kinase</keyword>
<protein>
    <submittedName>
        <fullName evidence="1">Kinase, NEK</fullName>
    </submittedName>
</protein>
<evidence type="ECO:0000313" key="1">
    <source>
        <dbReference type="EMBL" id="JAP93795.1"/>
    </source>
</evidence>
<feature type="non-terminal residue" evidence="1">
    <location>
        <position position="1"/>
    </location>
</feature>
<gene>
    <name evidence="1" type="ORF">TPC1_13773</name>
</gene>
<dbReference type="PANTHER" id="PTHR24120">
    <property type="entry name" value="GH07239P"/>
    <property type="match status" value="1"/>
</dbReference>
<dbReference type="Gene3D" id="1.25.40.20">
    <property type="entry name" value="Ankyrin repeat-containing domain"/>
    <property type="match status" value="1"/>
</dbReference>
<dbReference type="SMART" id="SM00248">
    <property type="entry name" value="ANK"/>
    <property type="match status" value="2"/>
</dbReference>
<sequence length="108" mass="12395">LIYSVEQNTPELTKILLHECGFVNRAHHTALMRAVYCNNVQAVKLLVDLEAKYEDMHGLTALMIAIRERNIPIALLLLKHEKFCVDNFGQTALNYAIRYQVVELVDQL</sequence>
<dbReference type="SUPFAM" id="SSF48403">
    <property type="entry name" value="Ankyrin repeat"/>
    <property type="match status" value="1"/>
</dbReference>
<accession>A0A146KDN0</accession>
<feature type="non-terminal residue" evidence="1">
    <location>
        <position position="108"/>
    </location>
</feature>
<dbReference type="PANTHER" id="PTHR24120:SF4">
    <property type="entry name" value="GH07239P"/>
    <property type="match status" value="1"/>
</dbReference>
<reference evidence="1" key="1">
    <citation type="submission" date="2015-07" db="EMBL/GenBank/DDBJ databases">
        <title>Adaptation to a free-living lifestyle via gene acquisitions in the diplomonad Trepomonas sp. PC1.</title>
        <authorList>
            <person name="Xu F."/>
            <person name="Jerlstrom-Hultqvist J."/>
            <person name="Kolisko M."/>
            <person name="Simpson A.G.B."/>
            <person name="Roger A.J."/>
            <person name="Svard S.G."/>
            <person name="Andersson J.O."/>
        </authorList>
    </citation>
    <scope>NUCLEOTIDE SEQUENCE</scope>
    <source>
        <strain evidence="1">PC1</strain>
    </source>
</reference>
<dbReference type="InterPro" id="IPR002110">
    <property type="entry name" value="Ankyrin_rpt"/>
</dbReference>
<organism evidence="1">
    <name type="scientific">Trepomonas sp. PC1</name>
    <dbReference type="NCBI Taxonomy" id="1076344"/>
    <lineage>
        <taxon>Eukaryota</taxon>
        <taxon>Metamonada</taxon>
        <taxon>Diplomonadida</taxon>
        <taxon>Hexamitidae</taxon>
        <taxon>Hexamitinae</taxon>
        <taxon>Trepomonas</taxon>
    </lineage>
</organism>
<name>A0A146KDN0_9EUKA</name>